<feature type="compositionally biased region" description="Basic and acidic residues" evidence="10">
    <location>
        <begin position="182"/>
        <end position="202"/>
    </location>
</feature>
<feature type="domain" description="RING-type" evidence="11">
    <location>
        <begin position="48"/>
        <end position="91"/>
    </location>
</feature>
<sequence length="358" mass="41198">MIAQQRNANRANGFGRSQQNMGTSIRQGSATVISYQLPRCLQEEDAQCPVCKSDKYLTPNLKLLVSPCFHKMCESCIDRLFSAGPAPCPICLQTLRKNQFMSQIFEDLNVEKEVRIRKKVSRIFNKRPEDFSSLRTYNDYLEEVEDITFNLINEVDVAETEAKMARYEKENKDSIAANEARSVNEMKKSSYQEEMEKQEKEQRLADYRRQLEEERLLKEREKSDLIRELATSNKPAHAVLATRQTSTLKKSSALRQQRDANAQRNNLLPAWLKTSIPTDVDMREADLENFDPLGLEYQDPTTPSIMTTYNDPATDSLINNKQTRAGGYFPRFAYQRALFDVYTNMAIEPIQDVVMGNV</sequence>
<evidence type="ECO:0000256" key="8">
    <source>
        <dbReference type="ARBA" id="ARBA00033277"/>
    </source>
</evidence>
<proteinExistence type="predicted"/>
<evidence type="ECO:0000313" key="13">
    <source>
        <dbReference type="Proteomes" id="UP000612746"/>
    </source>
</evidence>
<keyword evidence="3" id="KW-0479">Metal-binding</keyword>
<dbReference type="InterPro" id="IPR015877">
    <property type="entry name" value="MAT1_centre"/>
</dbReference>
<feature type="region of interest" description="Disordered" evidence="10">
    <location>
        <begin position="1"/>
        <end position="21"/>
    </location>
</feature>
<dbReference type="Gene3D" id="3.30.40.10">
    <property type="entry name" value="Zinc/RING finger domain, C3HC4 (zinc finger)"/>
    <property type="match status" value="1"/>
</dbReference>
<dbReference type="Pfam" id="PF17121">
    <property type="entry name" value="zf-C3HC4_5"/>
    <property type="match status" value="1"/>
</dbReference>
<dbReference type="SUPFAM" id="SSF57850">
    <property type="entry name" value="RING/U-box"/>
    <property type="match status" value="1"/>
</dbReference>
<dbReference type="PROSITE" id="PS50089">
    <property type="entry name" value="ZF_RING_2"/>
    <property type="match status" value="1"/>
</dbReference>
<dbReference type="InterPro" id="IPR001841">
    <property type="entry name" value="Znf_RING"/>
</dbReference>
<dbReference type="Proteomes" id="UP000612746">
    <property type="component" value="Unassembled WGS sequence"/>
</dbReference>
<keyword evidence="6" id="KW-0539">Nucleus</keyword>
<dbReference type="GO" id="GO:0008270">
    <property type="term" value="F:zinc ion binding"/>
    <property type="evidence" value="ECO:0007669"/>
    <property type="project" value="UniProtKB-KW"/>
</dbReference>
<gene>
    <name evidence="12" type="ORF">INT44_004577</name>
</gene>
<evidence type="ECO:0000313" key="12">
    <source>
        <dbReference type="EMBL" id="KAG2189435.1"/>
    </source>
</evidence>
<evidence type="ECO:0000256" key="10">
    <source>
        <dbReference type="SAM" id="MobiDB-lite"/>
    </source>
</evidence>
<evidence type="ECO:0000256" key="4">
    <source>
        <dbReference type="ARBA" id="ARBA00022771"/>
    </source>
</evidence>
<evidence type="ECO:0000256" key="1">
    <source>
        <dbReference type="ARBA" id="ARBA00004123"/>
    </source>
</evidence>
<dbReference type="InterPro" id="IPR004575">
    <property type="entry name" value="MAT1/Tfb3"/>
</dbReference>
<dbReference type="InterPro" id="IPR013083">
    <property type="entry name" value="Znf_RING/FYVE/PHD"/>
</dbReference>
<dbReference type="OrthoDB" id="5963at2759"/>
<name>A0A8H7QCP4_9FUNG</name>
<evidence type="ECO:0000259" key="11">
    <source>
        <dbReference type="PROSITE" id="PS50089"/>
    </source>
</evidence>
<evidence type="ECO:0000256" key="9">
    <source>
        <dbReference type="PROSITE-ProRule" id="PRU00175"/>
    </source>
</evidence>
<evidence type="ECO:0000256" key="3">
    <source>
        <dbReference type="ARBA" id="ARBA00022723"/>
    </source>
</evidence>
<dbReference type="EMBL" id="JAEPRA010000001">
    <property type="protein sequence ID" value="KAG2189435.1"/>
    <property type="molecule type" value="Genomic_DNA"/>
</dbReference>
<keyword evidence="4 9" id="KW-0863">Zinc-finger</keyword>
<dbReference type="Pfam" id="PF06391">
    <property type="entry name" value="MAT1"/>
    <property type="match status" value="1"/>
</dbReference>
<dbReference type="AlphaFoldDB" id="A0A8H7QCP4"/>
<dbReference type="PANTHER" id="PTHR12683:SF13">
    <property type="entry name" value="CDK-ACTIVATING KINASE ASSEMBLY FACTOR MAT1"/>
    <property type="match status" value="1"/>
</dbReference>
<dbReference type="GO" id="GO:0061575">
    <property type="term" value="F:cyclin-dependent protein serine/threonine kinase activator activity"/>
    <property type="evidence" value="ECO:0007669"/>
    <property type="project" value="InterPro"/>
</dbReference>
<evidence type="ECO:0000256" key="6">
    <source>
        <dbReference type="ARBA" id="ARBA00023242"/>
    </source>
</evidence>
<evidence type="ECO:0000256" key="2">
    <source>
        <dbReference type="ARBA" id="ARBA00022257"/>
    </source>
</evidence>
<dbReference type="GO" id="GO:0006357">
    <property type="term" value="P:regulation of transcription by RNA polymerase II"/>
    <property type="evidence" value="ECO:0007669"/>
    <property type="project" value="TreeGrafter"/>
</dbReference>
<keyword evidence="13" id="KW-1185">Reference proteome</keyword>
<organism evidence="12 13">
    <name type="scientific">Umbelopsis vinacea</name>
    <dbReference type="NCBI Taxonomy" id="44442"/>
    <lineage>
        <taxon>Eukaryota</taxon>
        <taxon>Fungi</taxon>
        <taxon>Fungi incertae sedis</taxon>
        <taxon>Mucoromycota</taxon>
        <taxon>Mucoromycotina</taxon>
        <taxon>Umbelopsidomycetes</taxon>
        <taxon>Umbelopsidales</taxon>
        <taxon>Umbelopsidaceae</taxon>
        <taxon>Umbelopsis</taxon>
    </lineage>
</organism>
<dbReference type="GO" id="GO:0006289">
    <property type="term" value="P:nucleotide-excision repair"/>
    <property type="evidence" value="ECO:0007669"/>
    <property type="project" value="InterPro"/>
</dbReference>
<dbReference type="PROSITE" id="PS00518">
    <property type="entry name" value="ZF_RING_1"/>
    <property type="match status" value="1"/>
</dbReference>
<comment type="subcellular location">
    <subcellularLocation>
        <location evidence="1">Nucleus</location>
    </subcellularLocation>
</comment>
<dbReference type="InterPro" id="IPR017907">
    <property type="entry name" value="Znf_RING_CS"/>
</dbReference>
<evidence type="ECO:0000256" key="5">
    <source>
        <dbReference type="ARBA" id="ARBA00022833"/>
    </source>
</evidence>
<dbReference type="SMART" id="SM00184">
    <property type="entry name" value="RING"/>
    <property type="match status" value="1"/>
</dbReference>
<dbReference type="GO" id="GO:0005675">
    <property type="term" value="C:transcription factor TFIIH holo complex"/>
    <property type="evidence" value="ECO:0007669"/>
    <property type="project" value="InterPro"/>
</dbReference>
<protein>
    <recommendedName>
        <fullName evidence="2">RNA polymerase II transcription factor B subunit 3</fullName>
    </recommendedName>
    <alternativeName>
        <fullName evidence="8">RNA polymerase II transcription factor B 38 kDa subunit</fullName>
    </alternativeName>
    <alternativeName>
        <fullName evidence="7">RNA polymerase II transcription factor B p38 subunit</fullName>
    </alternativeName>
</protein>
<dbReference type="PANTHER" id="PTHR12683">
    <property type="entry name" value="CDK-ACTIVATING KINASE ASSEMBLY FACTOR MAT1"/>
    <property type="match status" value="1"/>
</dbReference>
<evidence type="ECO:0000256" key="7">
    <source>
        <dbReference type="ARBA" id="ARBA00029873"/>
    </source>
</evidence>
<dbReference type="NCBIfam" id="TIGR00570">
    <property type="entry name" value="cdk7"/>
    <property type="match status" value="1"/>
</dbReference>
<comment type="caution">
    <text evidence="12">The sequence shown here is derived from an EMBL/GenBank/DDBJ whole genome shotgun (WGS) entry which is preliminary data.</text>
</comment>
<feature type="region of interest" description="Disordered" evidence="10">
    <location>
        <begin position="176"/>
        <end position="202"/>
    </location>
</feature>
<reference evidence="12" key="1">
    <citation type="submission" date="2020-12" db="EMBL/GenBank/DDBJ databases">
        <title>Metabolic potential, ecology and presence of endohyphal bacteria is reflected in genomic diversity of Mucoromycotina.</title>
        <authorList>
            <person name="Muszewska A."/>
            <person name="Okrasinska A."/>
            <person name="Steczkiewicz K."/>
            <person name="Drgas O."/>
            <person name="Orlowska M."/>
            <person name="Perlinska-Lenart U."/>
            <person name="Aleksandrzak-Piekarczyk T."/>
            <person name="Szatraj K."/>
            <person name="Zielenkiewicz U."/>
            <person name="Pilsyk S."/>
            <person name="Malc E."/>
            <person name="Mieczkowski P."/>
            <person name="Kruszewska J.S."/>
            <person name="Biernat P."/>
            <person name="Pawlowska J."/>
        </authorList>
    </citation>
    <scope>NUCLEOTIDE SEQUENCE</scope>
    <source>
        <strain evidence="12">WA0000051536</strain>
    </source>
</reference>
<keyword evidence="5" id="KW-0862">Zinc</keyword>
<accession>A0A8H7QCP4</accession>
<dbReference type="FunFam" id="3.30.40.10:FF:000037">
    <property type="entry name" value="Cdk-activating kinase assembly factor MAT1, centre"/>
    <property type="match status" value="1"/>
</dbReference>